<dbReference type="EMBL" id="CAJVQC010102596">
    <property type="protein sequence ID" value="CAG8831966.1"/>
    <property type="molecule type" value="Genomic_DNA"/>
</dbReference>
<feature type="non-terminal residue" evidence="1">
    <location>
        <position position="166"/>
    </location>
</feature>
<dbReference type="Proteomes" id="UP000789920">
    <property type="component" value="Unassembled WGS sequence"/>
</dbReference>
<sequence>MSTSNEATNITINSKTKTCSCCEKLKPIAEFIRMIGSRMTVNILCNACANRDKRYRLNKKVKATNNESTQLLCLNENIQPLPLDKNIQLLPLSKNNIDTDSVKNSSDKFIYNIYNIKKLVNIKFRDSKKKVELVKFSVIVKLERELVNEEIMSLEIDQNEDAEFCE</sequence>
<keyword evidence="2" id="KW-1185">Reference proteome</keyword>
<organism evidence="1 2">
    <name type="scientific">Racocetra persica</name>
    <dbReference type="NCBI Taxonomy" id="160502"/>
    <lineage>
        <taxon>Eukaryota</taxon>
        <taxon>Fungi</taxon>
        <taxon>Fungi incertae sedis</taxon>
        <taxon>Mucoromycota</taxon>
        <taxon>Glomeromycotina</taxon>
        <taxon>Glomeromycetes</taxon>
        <taxon>Diversisporales</taxon>
        <taxon>Gigasporaceae</taxon>
        <taxon>Racocetra</taxon>
    </lineage>
</organism>
<reference evidence="1" key="1">
    <citation type="submission" date="2021-06" db="EMBL/GenBank/DDBJ databases">
        <authorList>
            <person name="Kallberg Y."/>
            <person name="Tangrot J."/>
            <person name="Rosling A."/>
        </authorList>
    </citation>
    <scope>NUCLEOTIDE SEQUENCE</scope>
    <source>
        <strain evidence="1">MA461A</strain>
    </source>
</reference>
<protein>
    <submittedName>
        <fullName evidence="1">31240_t:CDS:1</fullName>
    </submittedName>
</protein>
<accession>A0ACA9S8U1</accession>
<proteinExistence type="predicted"/>
<comment type="caution">
    <text evidence="1">The sequence shown here is derived from an EMBL/GenBank/DDBJ whole genome shotgun (WGS) entry which is preliminary data.</text>
</comment>
<evidence type="ECO:0000313" key="2">
    <source>
        <dbReference type="Proteomes" id="UP000789920"/>
    </source>
</evidence>
<name>A0ACA9S8U1_9GLOM</name>
<evidence type="ECO:0000313" key="1">
    <source>
        <dbReference type="EMBL" id="CAG8831966.1"/>
    </source>
</evidence>
<gene>
    <name evidence="1" type="ORF">RPERSI_LOCUS28315</name>
</gene>